<feature type="region of interest" description="Disordered" evidence="1">
    <location>
        <begin position="69"/>
        <end position="115"/>
    </location>
</feature>
<dbReference type="PANTHER" id="PTHR34364">
    <property type="entry name" value="WAS/WASL-INTERACTING FAMILY PROTEIN"/>
    <property type="match status" value="1"/>
</dbReference>
<dbReference type="PANTHER" id="PTHR34364:SF1">
    <property type="entry name" value="WAS_WASL-INTERACTING FAMILY PROTEIN"/>
    <property type="match status" value="1"/>
</dbReference>
<organism evidence="2 3">
    <name type="scientific">Asparagus officinalis</name>
    <name type="common">Garden asparagus</name>
    <dbReference type="NCBI Taxonomy" id="4686"/>
    <lineage>
        <taxon>Eukaryota</taxon>
        <taxon>Viridiplantae</taxon>
        <taxon>Streptophyta</taxon>
        <taxon>Embryophyta</taxon>
        <taxon>Tracheophyta</taxon>
        <taxon>Spermatophyta</taxon>
        <taxon>Magnoliopsida</taxon>
        <taxon>Liliopsida</taxon>
        <taxon>Asparagales</taxon>
        <taxon>Asparagaceae</taxon>
        <taxon>Asparagoideae</taxon>
        <taxon>Asparagus</taxon>
    </lineage>
</organism>
<evidence type="ECO:0000256" key="1">
    <source>
        <dbReference type="SAM" id="MobiDB-lite"/>
    </source>
</evidence>
<dbReference type="Gramene" id="ONK76592">
    <property type="protein sequence ID" value="ONK76592"/>
    <property type="gene ID" value="A4U43_C03F29910"/>
</dbReference>
<dbReference type="Proteomes" id="UP000243459">
    <property type="component" value="Chromosome 3"/>
</dbReference>
<dbReference type="OMA" id="RDPIPEN"/>
<accession>A0A5P1FES0</accession>
<feature type="region of interest" description="Disordered" evidence="1">
    <location>
        <begin position="1"/>
        <end position="40"/>
    </location>
</feature>
<dbReference type="OrthoDB" id="1907935at2759"/>
<dbReference type="AlphaFoldDB" id="A0A5P1FES0"/>
<sequence length="163" mass="18026">MGKSKKQSRAKSTPPPSSSMASSASPAPPPPPPPLPPSAAKKSFLRRALPFLLPANLAVGVYVLARTWKKEPSEKDEESKEKIPSSQVTSKESAISEKTTSTSIPSSMVTRAPIPEHEQRELYKWVLEERRKVKPRDSAEKKKIDEEKALLKKFIRAESLPSL</sequence>
<feature type="compositionally biased region" description="Polar residues" evidence="1">
    <location>
        <begin position="87"/>
        <end position="109"/>
    </location>
</feature>
<proteinExistence type="predicted"/>
<feature type="compositionally biased region" description="Basic and acidic residues" evidence="1">
    <location>
        <begin position="69"/>
        <end position="83"/>
    </location>
</feature>
<name>A0A5P1FES0_ASPOF</name>
<gene>
    <name evidence="2" type="ORF">A4U43_C03F29910</name>
</gene>
<evidence type="ECO:0000313" key="2">
    <source>
        <dbReference type="EMBL" id="ONK76592.1"/>
    </source>
</evidence>
<protein>
    <submittedName>
        <fullName evidence="2">Uncharacterized protein</fullName>
    </submittedName>
</protein>
<evidence type="ECO:0000313" key="3">
    <source>
        <dbReference type="Proteomes" id="UP000243459"/>
    </source>
</evidence>
<feature type="compositionally biased region" description="Pro residues" evidence="1">
    <location>
        <begin position="26"/>
        <end position="37"/>
    </location>
</feature>
<reference evidence="3" key="1">
    <citation type="journal article" date="2017" name="Nat. Commun.">
        <title>The asparagus genome sheds light on the origin and evolution of a young Y chromosome.</title>
        <authorList>
            <person name="Harkess A."/>
            <person name="Zhou J."/>
            <person name="Xu C."/>
            <person name="Bowers J.E."/>
            <person name="Van der Hulst R."/>
            <person name="Ayyampalayam S."/>
            <person name="Mercati F."/>
            <person name="Riccardi P."/>
            <person name="McKain M.R."/>
            <person name="Kakrana A."/>
            <person name="Tang H."/>
            <person name="Ray J."/>
            <person name="Groenendijk J."/>
            <person name="Arikit S."/>
            <person name="Mathioni S.M."/>
            <person name="Nakano M."/>
            <person name="Shan H."/>
            <person name="Telgmann-Rauber A."/>
            <person name="Kanno A."/>
            <person name="Yue Z."/>
            <person name="Chen H."/>
            <person name="Li W."/>
            <person name="Chen Y."/>
            <person name="Xu X."/>
            <person name="Zhang Y."/>
            <person name="Luo S."/>
            <person name="Chen H."/>
            <person name="Gao J."/>
            <person name="Mao Z."/>
            <person name="Pires J.C."/>
            <person name="Luo M."/>
            <person name="Kudrna D."/>
            <person name="Wing R.A."/>
            <person name="Meyers B.C."/>
            <person name="Yi K."/>
            <person name="Kong H."/>
            <person name="Lavrijsen P."/>
            <person name="Sunseri F."/>
            <person name="Falavigna A."/>
            <person name="Ye Y."/>
            <person name="Leebens-Mack J.H."/>
            <person name="Chen G."/>
        </authorList>
    </citation>
    <scope>NUCLEOTIDE SEQUENCE [LARGE SCALE GENOMIC DNA]</scope>
    <source>
        <strain evidence="3">cv. DH0086</strain>
    </source>
</reference>
<keyword evidence="3" id="KW-1185">Reference proteome</keyword>
<dbReference type="EMBL" id="CM007383">
    <property type="protein sequence ID" value="ONK76592.1"/>
    <property type="molecule type" value="Genomic_DNA"/>
</dbReference>